<dbReference type="InterPro" id="IPR002915">
    <property type="entry name" value="DeoC/FbaB/LacD_aldolase"/>
</dbReference>
<dbReference type="GO" id="GO:0009264">
    <property type="term" value="P:deoxyribonucleotide catabolic process"/>
    <property type="evidence" value="ECO:0007669"/>
    <property type="project" value="UniProtKB-UniRule"/>
</dbReference>
<organism evidence="4 5">
    <name type="scientific">Flavobacterium arcticum</name>
    <dbReference type="NCBI Taxonomy" id="1784713"/>
    <lineage>
        <taxon>Bacteria</taxon>
        <taxon>Pseudomonadati</taxon>
        <taxon>Bacteroidota</taxon>
        <taxon>Flavobacteriia</taxon>
        <taxon>Flavobacteriales</taxon>
        <taxon>Flavobacteriaceae</taxon>
        <taxon>Flavobacterium</taxon>
    </lineage>
</organism>
<accession>A0A345H9Y1</accession>
<evidence type="ECO:0000256" key="1">
    <source>
        <dbReference type="ARBA" id="ARBA00022490"/>
    </source>
</evidence>
<protein>
    <recommendedName>
        <fullName evidence="3">Deoxyribose-phosphate aldolase</fullName>
        <ecNumber evidence="3">4.1.2.4</ecNumber>
    </recommendedName>
</protein>
<dbReference type="Pfam" id="PF01791">
    <property type="entry name" value="DeoC"/>
    <property type="match status" value="1"/>
</dbReference>
<dbReference type="NCBIfam" id="TIGR00126">
    <property type="entry name" value="deoC"/>
    <property type="match status" value="1"/>
</dbReference>
<dbReference type="SMART" id="SM01133">
    <property type="entry name" value="DeoC"/>
    <property type="match status" value="1"/>
</dbReference>
<gene>
    <name evidence="4" type="primary">deoC</name>
    <name evidence="4" type="ORF">DVK85_03740</name>
</gene>
<dbReference type="AlphaFoldDB" id="A0A345H9Y1"/>
<dbReference type="GO" id="GO:0016052">
    <property type="term" value="P:carbohydrate catabolic process"/>
    <property type="evidence" value="ECO:0007669"/>
    <property type="project" value="TreeGrafter"/>
</dbReference>
<keyword evidence="1" id="KW-0963">Cytoplasm</keyword>
<dbReference type="KEGG" id="fat:DVK85_03740"/>
<sequence length="248" mass="27108">MMKLKQYLDTTYLKTATQAGLTEAENLEVVKALVAEAIQEDFKLVMIRPEMVAMAKEMIVATESKVGVGTVIDFPEGRGDLQEKLQEAQTAINDGADELDFVVDYTAFKEGKITEVKQQVLECTRLGLDNEKVIKWIIEVAALNEPQIVQLSALIKNVVLSNFEEKNYQNVFVKSSTGFYITDDDKPNGATQAAITLMLENSFPLPVKAAGGVRTYDEAMQMIALGVKRIGTSSAGAIVKGGSGQNDY</sequence>
<dbReference type="OrthoDB" id="9778711at2"/>
<dbReference type="GO" id="GO:0005737">
    <property type="term" value="C:cytoplasm"/>
    <property type="evidence" value="ECO:0007669"/>
    <property type="project" value="InterPro"/>
</dbReference>
<dbReference type="PANTHER" id="PTHR10889:SF1">
    <property type="entry name" value="DEOXYRIBOSE-PHOSPHATE ALDOLASE"/>
    <property type="match status" value="1"/>
</dbReference>
<dbReference type="Gene3D" id="3.20.20.70">
    <property type="entry name" value="Aldolase class I"/>
    <property type="match status" value="1"/>
</dbReference>
<dbReference type="PIRSF" id="PIRSF001357">
    <property type="entry name" value="DeoC"/>
    <property type="match status" value="1"/>
</dbReference>
<dbReference type="SUPFAM" id="SSF51569">
    <property type="entry name" value="Aldolase"/>
    <property type="match status" value="1"/>
</dbReference>
<dbReference type="EMBL" id="CP031188">
    <property type="protein sequence ID" value="AXG73391.1"/>
    <property type="molecule type" value="Genomic_DNA"/>
</dbReference>
<keyword evidence="2" id="KW-0704">Schiff base</keyword>
<evidence type="ECO:0000256" key="2">
    <source>
        <dbReference type="ARBA" id="ARBA00023270"/>
    </source>
</evidence>
<dbReference type="InterPro" id="IPR011343">
    <property type="entry name" value="DeoC"/>
</dbReference>
<reference evidence="4 5" key="1">
    <citation type="submission" date="2018-07" db="EMBL/GenBank/DDBJ databases">
        <title>Complete genome sequence of Flavobacterium arcticum type strain SM1502T.</title>
        <authorList>
            <person name="Li Y."/>
            <person name="Li D.-D."/>
        </authorList>
    </citation>
    <scope>NUCLEOTIDE SEQUENCE [LARGE SCALE GENOMIC DNA]</scope>
    <source>
        <strain evidence="4 5">SM1502</strain>
    </source>
</reference>
<keyword evidence="5" id="KW-1185">Reference proteome</keyword>
<proteinExistence type="predicted"/>
<evidence type="ECO:0000256" key="3">
    <source>
        <dbReference type="NCBIfam" id="TIGR00126"/>
    </source>
</evidence>
<evidence type="ECO:0000313" key="4">
    <source>
        <dbReference type="EMBL" id="AXG73391.1"/>
    </source>
</evidence>
<name>A0A345H9Y1_9FLAO</name>
<dbReference type="GO" id="GO:0004139">
    <property type="term" value="F:deoxyribose-phosphate aldolase activity"/>
    <property type="evidence" value="ECO:0007669"/>
    <property type="project" value="UniProtKB-UniRule"/>
</dbReference>
<keyword evidence="4" id="KW-0456">Lyase</keyword>
<dbReference type="EC" id="4.1.2.4" evidence="3"/>
<evidence type="ECO:0000313" key="5">
    <source>
        <dbReference type="Proteomes" id="UP000253951"/>
    </source>
</evidence>
<dbReference type="InterPro" id="IPR013785">
    <property type="entry name" value="Aldolase_TIM"/>
</dbReference>
<dbReference type="PANTHER" id="PTHR10889">
    <property type="entry name" value="DEOXYRIBOSE-PHOSPHATE ALDOLASE"/>
    <property type="match status" value="1"/>
</dbReference>
<dbReference type="Proteomes" id="UP000253951">
    <property type="component" value="Chromosome"/>
</dbReference>